<dbReference type="OrthoDB" id="5985073at2759"/>
<comment type="caution">
    <text evidence="1">The sequence shown here is derived from an EMBL/GenBank/DDBJ whole genome shotgun (WGS) entry which is preliminary data.</text>
</comment>
<dbReference type="EMBL" id="RRYP01029740">
    <property type="protein sequence ID" value="TNV71669.1"/>
    <property type="molecule type" value="Genomic_DNA"/>
</dbReference>
<keyword evidence="2" id="KW-1185">Reference proteome</keyword>
<sequence>MAHFLGQIGTETGGLKFTKEIPCYKENAIRSNFGFSKYCDLFIGFDCIDYSACATKSETIKCSQGIPTTNEKIKSKYICTPELFDYVYSCSARLKGGRYDLGNGKPKSKDGSTFLGRGFIQLTGKFNYKQLSDAWNNDTENKDDLKYFHLQSNEGGHIDELENNLDVAMKASMYYWQIKKSNTFADIDDIAEVTKRVKGSEDEKEVKARGDIKDKAIKTLKQQLYETYINSDLFFIDSLFFTSPNNYTI</sequence>
<evidence type="ECO:0000313" key="2">
    <source>
        <dbReference type="Proteomes" id="UP000785679"/>
    </source>
</evidence>
<organism evidence="1 2">
    <name type="scientific">Halteria grandinella</name>
    <dbReference type="NCBI Taxonomy" id="5974"/>
    <lineage>
        <taxon>Eukaryota</taxon>
        <taxon>Sar</taxon>
        <taxon>Alveolata</taxon>
        <taxon>Ciliophora</taxon>
        <taxon>Intramacronucleata</taxon>
        <taxon>Spirotrichea</taxon>
        <taxon>Stichotrichia</taxon>
        <taxon>Sporadotrichida</taxon>
        <taxon>Halteriidae</taxon>
        <taxon>Halteria</taxon>
    </lineage>
</organism>
<accession>A0A8J8NBK6</accession>
<dbReference type="InterPro" id="IPR023346">
    <property type="entry name" value="Lysozyme-like_dom_sf"/>
</dbReference>
<dbReference type="Gene3D" id="1.10.530.10">
    <property type="match status" value="1"/>
</dbReference>
<reference evidence="1" key="1">
    <citation type="submission" date="2019-06" db="EMBL/GenBank/DDBJ databases">
        <authorList>
            <person name="Zheng W."/>
        </authorList>
    </citation>
    <scope>NUCLEOTIDE SEQUENCE</scope>
    <source>
        <strain evidence="1">QDHG01</strain>
    </source>
</reference>
<dbReference type="SUPFAM" id="SSF53955">
    <property type="entry name" value="Lysozyme-like"/>
    <property type="match status" value="1"/>
</dbReference>
<evidence type="ECO:0000313" key="1">
    <source>
        <dbReference type="EMBL" id="TNV71669.1"/>
    </source>
</evidence>
<name>A0A8J8NBK6_HALGN</name>
<proteinExistence type="predicted"/>
<dbReference type="Proteomes" id="UP000785679">
    <property type="component" value="Unassembled WGS sequence"/>
</dbReference>
<evidence type="ECO:0008006" key="3">
    <source>
        <dbReference type="Google" id="ProtNLM"/>
    </source>
</evidence>
<protein>
    <recommendedName>
        <fullName evidence="3">Chitinase</fullName>
    </recommendedName>
</protein>
<gene>
    <name evidence="1" type="ORF">FGO68_gene15120</name>
</gene>
<dbReference type="AlphaFoldDB" id="A0A8J8NBK6"/>